<reference evidence="11 12" key="3">
    <citation type="submission" date="2017-10" db="EMBL/GenBank/DDBJ databases">
        <title>Consistent, comparative and evidence-based genome annotation and re-annotation for the closely-related species, Cryptosporidium parvum, C. hominis and C. tyzzeri.</title>
        <authorList>
            <person name="Baptista R.P."/>
            <person name="Li Y."/>
            <person name="Sateriale A."/>
            <person name="Striepen B."/>
            <person name="Kissinger J.C."/>
        </authorList>
    </citation>
    <scope>NUCLEOTIDE SEQUENCE [LARGE SCALE GENOMIC DNA]</scope>
    <source>
        <strain evidence="11">30976</strain>
    </source>
</reference>
<dbReference type="GO" id="GO:0003729">
    <property type="term" value="F:mRNA binding"/>
    <property type="evidence" value="ECO:0007669"/>
    <property type="project" value="InterPro"/>
</dbReference>
<dbReference type="Proteomes" id="UP001429100">
    <property type="component" value="Unassembled WGS sequence"/>
</dbReference>
<keyword evidence="3" id="KW-0507">mRNA processing</keyword>
<organism evidence="10">
    <name type="scientific">Cryptosporidium hominis</name>
    <dbReference type="NCBI Taxonomy" id="237895"/>
    <lineage>
        <taxon>Eukaryota</taxon>
        <taxon>Sar</taxon>
        <taxon>Alveolata</taxon>
        <taxon>Apicomplexa</taxon>
        <taxon>Conoidasida</taxon>
        <taxon>Coccidia</taxon>
        <taxon>Eucoccidiorida</taxon>
        <taxon>Eimeriorina</taxon>
        <taxon>Cryptosporidiidae</taxon>
        <taxon>Cryptosporidium</taxon>
    </lineage>
</organism>
<dbReference type="OrthoDB" id="438939at2759"/>
<accession>A0A0S4TJH5</accession>
<dbReference type="VEuPathDB" id="CryptoDB:ChTU502y2012_382g0145"/>
<keyword evidence="7" id="KW-0539">Nucleus</keyword>
<dbReference type="SUPFAM" id="SSF48371">
    <property type="entry name" value="ARM repeat"/>
    <property type="match status" value="2"/>
</dbReference>
<dbReference type="VEuPathDB" id="CryptoDB:GY17_00000498"/>
<dbReference type="Gene3D" id="1.25.10.10">
    <property type="entry name" value="Leucine-rich Repeat Variant"/>
    <property type="match status" value="4"/>
</dbReference>
<dbReference type="AlphaFoldDB" id="A0A0S4TJH5"/>
<comment type="subcellular location">
    <subcellularLocation>
        <location evidence="1">Nucleus</location>
    </subcellularLocation>
</comment>
<dbReference type="Pfam" id="PF08920">
    <property type="entry name" value="SF3b1"/>
    <property type="match status" value="1"/>
</dbReference>
<dbReference type="PANTHER" id="PTHR12097">
    <property type="entry name" value="SPLICING FACTOR 3B, SUBUNIT 1-RELATED"/>
    <property type="match status" value="1"/>
</dbReference>
<dbReference type="InterPro" id="IPR015016">
    <property type="entry name" value="SF3b_su1"/>
</dbReference>
<evidence type="ECO:0000256" key="2">
    <source>
        <dbReference type="ARBA" id="ARBA00005754"/>
    </source>
</evidence>
<evidence type="ECO:0000256" key="6">
    <source>
        <dbReference type="ARBA" id="ARBA00023187"/>
    </source>
</evidence>
<reference evidence="11 12" key="1">
    <citation type="submission" date="2014-11" db="EMBL/GenBank/DDBJ databases">
        <title>Comparative genomic analysis of Cryptosporidium hominis reveals occurrence of genetic recombination in virulent subtypes.</title>
        <authorList>
            <person name="Guo Y."/>
            <person name="Tang K."/>
            <person name="Frace M."/>
            <person name="Li N."/>
            <person name="Roellig D.M."/>
            <person name="Sammons S."/>
            <person name="Knipe K."/>
            <person name="Rowe L."/>
            <person name="Feng Y."/>
            <person name="Xiao L."/>
        </authorList>
    </citation>
    <scope>NUCLEOTIDE SEQUENCE [LARGE SCALE GENOMIC DNA]</scope>
    <source>
        <strain evidence="11">30976</strain>
    </source>
</reference>
<evidence type="ECO:0000313" key="11">
    <source>
        <dbReference type="EMBL" id="PPS97822.1"/>
    </source>
</evidence>
<evidence type="ECO:0000256" key="7">
    <source>
        <dbReference type="ARBA" id="ARBA00023242"/>
    </source>
</evidence>
<dbReference type="InterPro" id="IPR038737">
    <property type="entry name" value="SF3b_su1-like"/>
</dbReference>
<dbReference type="InterPro" id="IPR011989">
    <property type="entry name" value="ARM-like"/>
</dbReference>
<dbReference type="FunFam" id="1.25.10.10:FF:000039">
    <property type="entry name" value="Splicing factor 3B subunit 1"/>
    <property type="match status" value="1"/>
</dbReference>
<feature type="domain" description="Phosphatase PP2A regulatory subunit A/Splicing factor 3B subunit 1-like HEAT repeat" evidence="9">
    <location>
        <begin position="814"/>
        <end position="891"/>
    </location>
</feature>
<keyword evidence="12" id="KW-1185">Reference proteome</keyword>
<evidence type="ECO:0000259" key="9">
    <source>
        <dbReference type="Pfam" id="PF22646"/>
    </source>
</evidence>
<dbReference type="EMBL" id="JTAI01000007">
    <property type="protein sequence ID" value="PPS97822.1"/>
    <property type="molecule type" value="Genomic_DNA"/>
</dbReference>
<evidence type="ECO:0000259" key="8">
    <source>
        <dbReference type="Pfam" id="PF08920"/>
    </source>
</evidence>
<comment type="similarity">
    <text evidence="2">Belongs to the SF3B1 family.</text>
</comment>
<evidence type="ECO:0000256" key="4">
    <source>
        <dbReference type="ARBA" id="ARBA00022728"/>
    </source>
</evidence>
<dbReference type="VEuPathDB" id="CryptoDB:Chro.60546"/>
<evidence type="ECO:0000256" key="5">
    <source>
        <dbReference type="ARBA" id="ARBA00022737"/>
    </source>
</evidence>
<proteinExistence type="inferred from homology"/>
<evidence type="ECO:0000313" key="12">
    <source>
        <dbReference type="Proteomes" id="UP001429100"/>
    </source>
</evidence>
<feature type="domain" description="Splicing factor 3B subunit 1" evidence="8">
    <location>
        <begin position="34"/>
        <end position="148"/>
    </location>
</feature>
<keyword evidence="5" id="KW-0677">Repeat</keyword>
<dbReference type="InterPro" id="IPR054573">
    <property type="entry name" value="PP2A/SF3B1-like_HEAT"/>
</dbReference>
<evidence type="ECO:0000256" key="3">
    <source>
        <dbReference type="ARBA" id="ARBA00022664"/>
    </source>
</evidence>
<keyword evidence="4" id="KW-0747">Spliceosome</keyword>
<keyword evidence="6" id="KW-0508">mRNA splicing</keyword>
<evidence type="ECO:0000256" key="1">
    <source>
        <dbReference type="ARBA" id="ARBA00004123"/>
    </source>
</evidence>
<gene>
    <name evidence="10" type="ORF">CHUDEA6_4750</name>
    <name evidence="11" type="ORF">GY17_00000498</name>
</gene>
<dbReference type="EMBL" id="LN877952">
    <property type="protein sequence ID" value="CUV06901.1"/>
    <property type="molecule type" value="Genomic_DNA"/>
</dbReference>
<dbReference type="GO" id="GO:0005681">
    <property type="term" value="C:spliceosomal complex"/>
    <property type="evidence" value="ECO:0007669"/>
    <property type="project" value="UniProtKB-KW"/>
</dbReference>
<evidence type="ECO:0000313" key="10">
    <source>
        <dbReference type="EMBL" id="CUV06901.1"/>
    </source>
</evidence>
<dbReference type="GO" id="GO:0000245">
    <property type="term" value="P:spliceosomal complex assembly"/>
    <property type="evidence" value="ECO:0007669"/>
    <property type="project" value="InterPro"/>
</dbReference>
<dbReference type="FunFam" id="1.25.10.10:FF:000088">
    <property type="entry name" value="Splicing factor 3b, subunit 1"/>
    <property type="match status" value="1"/>
</dbReference>
<dbReference type="Pfam" id="PF22646">
    <property type="entry name" value="PPP2R1A-like_HEAT"/>
    <property type="match status" value="1"/>
</dbReference>
<reference evidence="10" key="2">
    <citation type="submission" date="2015-08" db="EMBL/GenBank/DDBJ databases">
        <authorList>
            <person name="Babu N.S."/>
            <person name="Beckwith C.J."/>
            <person name="Beseler K.G."/>
            <person name="Brison A."/>
            <person name="Carone J.V."/>
            <person name="Caskin T.P."/>
            <person name="Diamond M."/>
            <person name="Durham M.E."/>
            <person name="Foxe J.M."/>
            <person name="Go M."/>
            <person name="Henderson B.A."/>
            <person name="Jones I.B."/>
            <person name="McGettigan J.A."/>
            <person name="Micheletti S.J."/>
            <person name="Nasrallah M.E."/>
            <person name="Ortiz D."/>
            <person name="Piller C.R."/>
            <person name="Privatt S.R."/>
            <person name="Schneider S.L."/>
            <person name="Sharp S."/>
            <person name="Smith T.C."/>
            <person name="Stanton J.D."/>
            <person name="Ullery H.E."/>
            <person name="Wilson R.J."/>
            <person name="Serrano M.G."/>
            <person name="Buck G."/>
            <person name="Lee V."/>
            <person name="Wang Y."/>
            <person name="Carvalho R."/>
            <person name="Voegtly L."/>
            <person name="Shi R."/>
            <person name="Duckworth R."/>
            <person name="Johnson A."/>
            <person name="Loviza R."/>
            <person name="Walstead R."/>
            <person name="Shah Z."/>
            <person name="Kiflezghi M."/>
            <person name="Wade K."/>
            <person name="Ball S.L."/>
            <person name="Bradley K.W."/>
            <person name="Asai D.J."/>
            <person name="Bowman C.A."/>
            <person name="Russell D.A."/>
            <person name="Pope W.H."/>
            <person name="Jacobs-Sera D."/>
            <person name="Hendrix R.W."/>
            <person name="Hatfull G.F."/>
        </authorList>
    </citation>
    <scope>NUCLEOTIDE SEQUENCE [LARGE SCALE GENOMIC DNA]</scope>
</reference>
<name>A0A0S4TJH5_CRYHO</name>
<protein>
    <submittedName>
        <fullName evidence="11">Splicing factor 3B subunit 1</fullName>
    </submittedName>
</protein>
<dbReference type="Proteomes" id="UP000199752">
    <property type="component" value="Chromosome 6"/>
</dbReference>
<dbReference type="VEuPathDB" id="CryptoDB:CHUDEA6_4750"/>
<sequence length="1031" mass="117080">MSDEVGKSDWTAMEDGRGERLVILEQEKALTRPQRRKKRWDIVPDEDQEVSSCGKLDQKKSRWDNGEVETLREVKETVETGSSEQSSEVGFAQRTISKEERFHPTFQKEFTDEELDKILPSEGYEIVKPPEGYEKLRRANLENKRKLLEPKITLYDIPEPTKSFQEELGESKDVPQQGFMRQVFHSELGELSLRIEDFHFFGKLFSNISDDDLSPEEVNERLVLTLLLKIKNGAPILRRKAMKQIVETARDHGPGIILNHLLPLLMQSTLEEQERHILVKALDRILQRLGEKVKPYVHKILVVIEPMLIDQDYYARQEGREIISNLAKAVGLATMIATMRPDIDHPDEYVRNTTAKAFAILASAMGIPSLVIFLQAVCQSKKSWQARHTGIRIVQQIAILHGSSVLPHLKSLVQIISHGLSDENQKVRVITALSLASLAEASSPYGIEAFEPILGQIWKGISEYRSRNLASYLKAMGQMISLMETNQACHYIKEISPVLVREFGSQDDEMKRIVLRVLEQCVSVEEIGSEFVKQKLLGPFFGQFWTCRNSLDKRTSKLVINATVSLSKQVGLEPILDGLLIFLRDGSETFRIQALETVRNVMEIVPVIHLEQRLEKLLVDGILYIFQESSTDEDSSVVENVGRILTLLGTRSKQYLPQISSIIRWRLNTPSPRARQTAADLVAGIIGVMKQCEEEQMIAHIGLFLYEYLGEEYPEVLGSIIGALHAIVTQVRVEKLSPPIKELVPRLTPILKNRHEKVQENIIQLLGCCAKKGGDFVSPKEWDRICFDLLDSLKANKKSIRRASVKTFGHIAKTIGPQDVLVTLLNNLRVQERQLRVCTTIAIAIISEICMPYTVLPAIMNEYRIPDLNVQNGVLKTLSFMFEYIGTMSKDYIYALTPLLEVALTDRDQVHRQTAAWACKHLALGVAGTGCNDALIHLLNFLWPNVFENSPHLVQAVYEALDAFRVALGPGVILSYLLQGLFHPAKKVRSVYWRIYNNLYIGSQDSLVPFFPPIPQIKNRDFDINEFYYFI</sequence>
<dbReference type="InterPro" id="IPR016024">
    <property type="entry name" value="ARM-type_fold"/>
</dbReference>